<dbReference type="Proteomes" id="UP000076842">
    <property type="component" value="Unassembled WGS sequence"/>
</dbReference>
<reference evidence="2 3" key="1">
    <citation type="journal article" date="2016" name="Mol. Biol. Evol.">
        <title>Comparative Genomics of Early-Diverging Mushroom-Forming Fungi Provides Insights into the Origins of Lignocellulose Decay Capabilities.</title>
        <authorList>
            <person name="Nagy L.G."/>
            <person name="Riley R."/>
            <person name="Tritt A."/>
            <person name="Adam C."/>
            <person name="Daum C."/>
            <person name="Floudas D."/>
            <person name="Sun H."/>
            <person name="Yadav J.S."/>
            <person name="Pangilinan J."/>
            <person name="Larsson K.H."/>
            <person name="Matsuura K."/>
            <person name="Barry K."/>
            <person name="Labutti K."/>
            <person name="Kuo R."/>
            <person name="Ohm R.A."/>
            <person name="Bhattacharya S.S."/>
            <person name="Shirouzu T."/>
            <person name="Yoshinaga Y."/>
            <person name="Martin F.M."/>
            <person name="Grigoriev I.V."/>
            <person name="Hibbett D.S."/>
        </authorList>
    </citation>
    <scope>NUCLEOTIDE SEQUENCE [LARGE SCALE GENOMIC DNA]</scope>
    <source>
        <strain evidence="2 3">HHB12733</strain>
    </source>
</reference>
<name>A0A165CNF3_9BASI</name>
<evidence type="ECO:0000313" key="3">
    <source>
        <dbReference type="Proteomes" id="UP000076842"/>
    </source>
</evidence>
<feature type="region of interest" description="Disordered" evidence="1">
    <location>
        <begin position="106"/>
        <end position="125"/>
    </location>
</feature>
<evidence type="ECO:0000313" key="2">
    <source>
        <dbReference type="EMBL" id="KZT51100.1"/>
    </source>
</evidence>
<keyword evidence="3" id="KW-1185">Reference proteome</keyword>
<gene>
    <name evidence="2" type="ORF">CALCODRAFT_488204</name>
</gene>
<proteinExistence type="predicted"/>
<dbReference type="EMBL" id="KV424126">
    <property type="protein sequence ID" value="KZT51100.1"/>
    <property type="molecule type" value="Genomic_DNA"/>
</dbReference>
<organism evidence="2 3">
    <name type="scientific">Calocera cornea HHB12733</name>
    <dbReference type="NCBI Taxonomy" id="1353952"/>
    <lineage>
        <taxon>Eukaryota</taxon>
        <taxon>Fungi</taxon>
        <taxon>Dikarya</taxon>
        <taxon>Basidiomycota</taxon>
        <taxon>Agaricomycotina</taxon>
        <taxon>Dacrymycetes</taxon>
        <taxon>Dacrymycetales</taxon>
        <taxon>Dacrymycetaceae</taxon>
        <taxon>Calocera</taxon>
    </lineage>
</organism>
<dbReference type="InParanoid" id="A0A165CNF3"/>
<dbReference type="AlphaFoldDB" id="A0A165CNF3"/>
<sequence>MPAFKSSIQEHKEVMELILEEDRYHKFGPKFKLRKFLGVLTKPVPDTAPVPILQAIDEQFWGALREDIIEVARCARRLLAVANQVEIVPAGKHALPRAVVDESLTRGVGGRAGSEENGDGEQYREDGYDERSMLCWDTAYAMINPLENIAWDSILLDAAPVLYPAINSADGTQTIVCEVSILCVLVV</sequence>
<accession>A0A165CNF3</accession>
<evidence type="ECO:0000256" key="1">
    <source>
        <dbReference type="SAM" id="MobiDB-lite"/>
    </source>
</evidence>
<protein>
    <submittedName>
        <fullName evidence="2">Uncharacterized protein</fullName>
    </submittedName>
</protein>